<comment type="caution">
    <text evidence="6">The sequence shown here is derived from an EMBL/GenBank/DDBJ whole genome shotgun (WGS) entry which is preliminary data.</text>
</comment>
<dbReference type="Pfam" id="PF00293">
    <property type="entry name" value="NUDIX"/>
    <property type="match status" value="1"/>
</dbReference>
<dbReference type="GO" id="GO:0046872">
    <property type="term" value="F:metal ion binding"/>
    <property type="evidence" value="ECO:0007669"/>
    <property type="project" value="UniProtKB-KW"/>
</dbReference>
<dbReference type="PANTHER" id="PTHR12629:SF0">
    <property type="entry name" value="DIPHOSPHOINOSITOL-POLYPHOSPHATE DIPHOSPHATASE"/>
    <property type="match status" value="1"/>
</dbReference>
<keyword evidence="7" id="KW-1185">Reference proteome</keyword>
<evidence type="ECO:0000256" key="1">
    <source>
        <dbReference type="ARBA" id="ARBA00001946"/>
    </source>
</evidence>
<dbReference type="InterPro" id="IPR015797">
    <property type="entry name" value="NUDIX_hydrolase-like_dom_sf"/>
</dbReference>
<proteinExistence type="predicted"/>
<name>A0A7W6BZR0_9HYPH</name>
<reference evidence="6 7" key="1">
    <citation type="submission" date="2020-08" db="EMBL/GenBank/DDBJ databases">
        <title>Genomic Encyclopedia of Type Strains, Phase IV (KMG-IV): sequencing the most valuable type-strain genomes for metagenomic binning, comparative biology and taxonomic classification.</title>
        <authorList>
            <person name="Goeker M."/>
        </authorList>
    </citation>
    <scope>NUCLEOTIDE SEQUENCE [LARGE SCALE GENOMIC DNA]</scope>
    <source>
        <strain evidence="6 7">DSM 25024</strain>
    </source>
</reference>
<dbReference type="RefSeq" id="WP_090966621.1">
    <property type="nucleotide sequence ID" value="NZ_FOOA01000033.1"/>
</dbReference>
<sequence>MASIAIESDRRAYQVAAMPIRMNEEHRAEICLVTSRSTGRWIIPKGWPMKRLPDPEAARIEAKEEAGVVGIAFPDDVGSYTYWRRTRIDFRLTRVDVYALKVKRQKKRWKERDQRTVRWVSLLEAADLVLEPELSTLMLNLPANVTACDFLGNKASIKF</sequence>
<evidence type="ECO:0000256" key="4">
    <source>
        <dbReference type="ARBA" id="ARBA00022842"/>
    </source>
</evidence>
<evidence type="ECO:0000313" key="7">
    <source>
        <dbReference type="Proteomes" id="UP000531216"/>
    </source>
</evidence>
<dbReference type="AlphaFoldDB" id="A0A7W6BZR0"/>
<dbReference type="Gene3D" id="3.90.79.10">
    <property type="entry name" value="Nucleoside Triphosphate Pyrophosphohydrolase"/>
    <property type="match status" value="1"/>
</dbReference>
<keyword evidence="4" id="KW-0460">Magnesium</keyword>
<evidence type="ECO:0000259" key="5">
    <source>
        <dbReference type="PROSITE" id="PS51462"/>
    </source>
</evidence>
<dbReference type="EMBL" id="JACIDO010000020">
    <property type="protein sequence ID" value="MBB3938173.1"/>
    <property type="molecule type" value="Genomic_DNA"/>
</dbReference>
<dbReference type="GO" id="GO:0016462">
    <property type="term" value="F:pyrophosphatase activity"/>
    <property type="evidence" value="ECO:0007669"/>
    <property type="project" value="InterPro"/>
</dbReference>
<dbReference type="SUPFAM" id="SSF55811">
    <property type="entry name" value="Nudix"/>
    <property type="match status" value="1"/>
</dbReference>
<accession>A0A7W6BZR0</accession>
<protein>
    <submittedName>
        <fullName evidence="6">8-oxo-dGTP pyrophosphatase MutT (NUDIX family)</fullName>
    </submittedName>
</protein>
<organism evidence="6 7">
    <name type="scientific">Aureimonas phyllosphaerae</name>
    <dbReference type="NCBI Taxonomy" id="1166078"/>
    <lineage>
        <taxon>Bacteria</taxon>
        <taxon>Pseudomonadati</taxon>
        <taxon>Pseudomonadota</taxon>
        <taxon>Alphaproteobacteria</taxon>
        <taxon>Hyphomicrobiales</taxon>
        <taxon>Aurantimonadaceae</taxon>
        <taxon>Aureimonas</taxon>
    </lineage>
</organism>
<evidence type="ECO:0000256" key="3">
    <source>
        <dbReference type="ARBA" id="ARBA00022801"/>
    </source>
</evidence>
<dbReference type="InterPro" id="IPR000086">
    <property type="entry name" value="NUDIX_hydrolase_dom"/>
</dbReference>
<feature type="domain" description="Nudix hydrolase" evidence="5">
    <location>
        <begin position="12"/>
        <end position="142"/>
    </location>
</feature>
<keyword evidence="3" id="KW-0378">Hydrolase</keyword>
<dbReference type="OrthoDB" id="7066910at2"/>
<dbReference type="PANTHER" id="PTHR12629">
    <property type="entry name" value="DIPHOSPHOINOSITOL POLYPHOSPHATE PHOSPHOHYDROLASE"/>
    <property type="match status" value="1"/>
</dbReference>
<dbReference type="CDD" id="cd04666">
    <property type="entry name" value="NUDIX_DIPP2_like_Nudt4"/>
    <property type="match status" value="1"/>
</dbReference>
<comment type="cofactor">
    <cofactor evidence="1">
        <name>Mg(2+)</name>
        <dbReference type="ChEBI" id="CHEBI:18420"/>
    </cofactor>
</comment>
<keyword evidence="2" id="KW-0479">Metal-binding</keyword>
<dbReference type="Proteomes" id="UP000531216">
    <property type="component" value="Unassembled WGS sequence"/>
</dbReference>
<gene>
    <name evidence="6" type="ORF">GGR05_004344</name>
</gene>
<dbReference type="InterPro" id="IPR047198">
    <property type="entry name" value="DDP-like_NUDIX"/>
</dbReference>
<dbReference type="PROSITE" id="PS51462">
    <property type="entry name" value="NUDIX"/>
    <property type="match status" value="1"/>
</dbReference>
<evidence type="ECO:0000256" key="2">
    <source>
        <dbReference type="ARBA" id="ARBA00022723"/>
    </source>
</evidence>
<evidence type="ECO:0000313" key="6">
    <source>
        <dbReference type="EMBL" id="MBB3938173.1"/>
    </source>
</evidence>
<dbReference type="GO" id="GO:0005737">
    <property type="term" value="C:cytoplasm"/>
    <property type="evidence" value="ECO:0007669"/>
    <property type="project" value="TreeGrafter"/>
</dbReference>